<dbReference type="Pfam" id="PF00403">
    <property type="entry name" value="HMA"/>
    <property type="match status" value="1"/>
</dbReference>
<evidence type="ECO:0000256" key="2">
    <source>
        <dbReference type="ARBA" id="ARBA00023008"/>
    </source>
</evidence>
<keyword evidence="5" id="KW-1185">Reference proteome</keyword>
<accession>A0A9D3AXX8</accession>
<comment type="caution">
    <text evidence="4">The sequence shown here is derived from an EMBL/GenBank/DDBJ whole genome shotgun (WGS) entry which is preliminary data.</text>
</comment>
<dbReference type="InterPro" id="IPR036163">
    <property type="entry name" value="HMA_dom_sf"/>
</dbReference>
<dbReference type="OrthoDB" id="9813965at2"/>
<dbReference type="InterPro" id="IPR017969">
    <property type="entry name" value="Heavy-metal-associated_CS"/>
</dbReference>
<dbReference type="NCBIfam" id="TIGR00003">
    <property type="entry name" value="copper ion binding protein"/>
    <property type="match status" value="1"/>
</dbReference>
<protein>
    <submittedName>
        <fullName evidence="4">Copper chaperone CopZ</fullName>
    </submittedName>
</protein>
<dbReference type="SUPFAM" id="SSF55008">
    <property type="entry name" value="HMA, heavy metal-associated domain"/>
    <property type="match status" value="1"/>
</dbReference>
<reference evidence="4" key="1">
    <citation type="submission" date="2016-02" db="EMBL/GenBank/DDBJ databases">
        <title>Draft Genome Sequence of Sporotomaculum syntrophicum Strain FB, a Syntrophic Benzoate Degrader.</title>
        <authorList>
            <person name="Nobu M.K."/>
            <person name="Narihiro T."/>
            <person name="Qiu Y.-L."/>
            <person name="Ohashi A."/>
            <person name="Liu W.-T."/>
            <person name="Yuji S."/>
        </authorList>
    </citation>
    <scope>NUCLEOTIDE SEQUENCE</scope>
    <source>
        <strain evidence="4">FB</strain>
    </source>
</reference>
<feature type="domain" description="HMA" evidence="3">
    <location>
        <begin position="1"/>
        <end position="64"/>
    </location>
</feature>
<dbReference type="EMBL" id="LSRS01000006">
    <property type="protein sequence ID" value="KAF1084148.1"/>
    <property type="molecule type" value="Genomic_DNA"/>
</dbReference>
<dbReference type="PANTHER" id="PTHR22814:SF287">
    <property type="entry name" value="COPPER TRANSPORT PROTEIN ATX1"/>
    <property type="match status" value="1"/>
</dbReference>
<dbReference type="PANTHER" id="PTHR22814">
    <property type="entry name" value="COPPER TRANSPORT PROTEIN ATOX1-RELATED"/>
    <property type="match status" value="1"/>
</dbReference>
<dbReference type="RefSeq" id="WP_161822845.1">
    <property type="nucleotide sequence ID" value="NZ_LSRS01000006.1"/>
</dbReference>
<evidence type="ECO:0000259" key="3">
    <source>
        <dbReference type="PROSITE" id="PS50846"/>
    </source>
</evidence>
<dbReference type="PROSITE" id="PS01047">
    <property type="entry name" value="HMA_1"/>
    <property type="match status" value="1"/>
</dbReference>
<organism evidence="4 5">
    <name type="scientific">Sporotomaculum syntrophicum</name>
    <dbReference type="NCBI Taxonomy" id="182264"/>
    <lineage>
        <taxon>Bacteria</taxon>
        <taxon>Bacillati</taxon>
        <taxon>Bacillota</taxon>
        <taxon>Clostridia</taxon>
        <taxon>Eubacteriales</taxon>
        <taxon>Desulfallaceae</taxon>
        <taxon>Sporotomaculum</taxon>
    </lineage>
</organism>
<keyword evidence="1" id="KW-0479">Metal-binding</keyword>
<dbReference type="CDD" id="cd00371">
    <property type="entry name" value="HMA"/>
    <property type="match status" value="1"/>
</dbReference>
<evidence type="ECO:0000256" key="1">
    <source>
        <dbReference type="ARBA" id="ARBA00022723"/>
    </source>
</evidence>
<dbReference type="Gene3D" id="3.30.70.100">
    <property type="match status" value="1"/>
</dbReference>
<evidence type="ECO:0000313" key="5">
    <source>
        <dbReference type="Proteomes" id="UP000798488"/>
    </source>
</evidence>
<dbReference type="InterPro" id="IPR006121">
    <property type="entry name" value="HMA_dom"/>
</dbReference>
<sequence>MNQTLKVEGMSCRHCEMAVEKAVKGLAGVENVKVDLVNKEVSVTGSADREQIAKAIQEAGYEVVG</sequence>
<gene>
    <name evidence="4" type="primary">copZ_1</name>
    <name evidence="4" type="ORF">SPSYN_02552</name>
</gene>
<proteinExistence type="predicted"/>
<evidence type="ECO:0000313" key="4">
    <source>
        <dbReference type="EMBL" id="KAF1084148.1"/>
    </source>
</evidence>
<dbReference type="PROSITE" id="PS50846">
    <property type="entry name" value="HMA_2"/>
    <property type="match status" value="1"/>
</dbReference>
<dbReference type="InterPro" id="IPR006122">
    <property type="entry name" value="HMA_Cu_ion-bd"/>
</dbReference>
<dbReference type="GO" id="GO:0005507">
    <property type="term" value="F:copper ion binding"/>
    <property type="evidence" value="ECO:0007669"/>
    <property type="project" value="InterPro"/>
</dbReference>
<name>A0A9D3AXX8_9FIRM</name>
<keyword evidence="2" id="KW-0186">Copper</keyword>
<dbReference type="Proteomes" id="UP000798488">
    <property type="component" value="Unassembled WGS sequence"/>
</dbReference>
<dbReference type="AlphaFoldDB" id="A0A9D3AXX8"/>